<dbReference type="HOGENOM" id="CLU_837431_0_0_1"/>
<feature type="domain" description="EGF-like" evidence="1">
    <location>
        <begin position="134"/>
        <end position="167"/>
    </location>
</feature>
<dbReference type="SMART" id="SM00181">
    <property type="entry name" value="EGF"/>
    <property type="match status" value="4"/>
</dbReference>
<reference evidence="3" key="3">
    <citation type="submission" date="2015-06" db="UniProtKB">
        <authorList>
            <consortium name="EnsemblMetazoa"/>
        </authorList>
    </citation>
    <scope>IDENTIFICATION</scope>
</reference>
<feature type="domain" description="EGF-like" evidence="1">
    <location>
        <begin position="217"/>
        <end position="250"/>
    </location>
</feature>
<reference evidence="4" key="1">
    <citation type="submission" date="2012-12" db="EMBL/GenBank/DDBJ databases">
        <authorList>
            <person name="Hellsten U."/>
            <person name="Grimwood J."/>
            <person name="Chapman J.A."/>
            <person name="Shapiro H."/>
            <person name="Aerts A."/>
            <person name="Otillar R.P."/>
            <person name="Terry A.Y."/>
            <person name="Boore J.L."/>
            <person name="Simakov O."/>
            <person name="Marletaz F."/>
            <person name="Cho S.-J."/>
            <person name="Edsinger-Gonzales E."/>
            <person name="Havlak P."/>
            <person name="Kuo D.-H."/>
            <person name="Larsson T."/>
            <person name="Lv J."/>
            <person name="Arendt D."/>
            <person name="Savage R."/>
            <person name="Osoegawa K."/>
            <person name="de Jong P."/>
            <person name="Lindberg D.R."/>
            <person name="Seaver E.C."/>
            <person name="Weisblat D.A."/>
            <person name="Putnam N.H."/>
            <person name="Grigoriev I.V."/>
            <person name="Rokhsar D.S."/>
        </authorList>
    </citation>
    <scope>NUCLEOTIDE SEQUENCE</scope>
    <source>
        <strain evidence="4">I ESC-2004</strain>
    </source>
</reference>
<dbReference type="Proteomes" id="UP000014760">
    <property type="component" value="Unassembled WGS sequence"/>
</dbReference>
<proteinExistence type="predicted"/>
<organism evidence="2">
    <name type="scientific">Capitella teleta</name>
    <name type="common">Polychaete worm</name>
    <dbReference type="NCBI Taxonomy" id="283909"/>
    <lineage>
        <taxon>Eukaryota</taxon>
        <taxon>Metazoa</taxon>
        <taxon>Spiralia</taxon>
        <taxon>Lophotrochozoa</taxon>
        <taxon>Annelida</taxon>
        <taxon>Polychaeta</taxon>
        <taxon>Sedentaria</taxon>
        <taxon>Scolecida</taxon>
        <taxon>Capitellidae</taxon>
        <taxon>Capitella</taxon>
    </lineage>
</organism>
<accession>R7U3P8</accession>
<evidence type="ECO:0000313" key="2">
    <source>
        <dbReference type="EMBL" id="ELU00940.1"/>
    </source>
</evidence>
<dbReference type="AlphaFoldDB" id="R7U3P8"/>
<dbReference type="OrthoDB" id="6129273at2759"/>
<dbReference type="Pfam" id="PF01683">
    <property type="entry name" value="EB"/>
    <property type="match status" value="2"/>
</dbReference>
<dbReference type="InterPro" id="IPR000742">
    <property type="entry name" value="EGF"/>
</dbReference>
<dbReference type="OMA" id="QCAQFER"/>
<sequence length="332" mass="35709">MDSHATCSGEQCLCQQQYFDNNGACGKFKSEGINVVISRATFAELKGQLNTPCLPGDQCTADHSECHSTKLCVCAESFFMKDGECCESLGSRCDSNKECRDGNSLCRNNLCQCDSNFHDHSGTCGKKHFDLDQACSFDEQCSDSNAFCSSGSCKCQDGFVAEDGVCDEPNGSLFAPCSRNGVCLSQNAVCHLNKCVCPDGFYAVNGECASLVNIGESCSFGRICSEANAVCLNAVCQCKPGYRNLNSRCGPSFLSFGVRYSSRLVLQLRLVLRLHRVTSGARVSGERRVTLSNSRVLPTVSASAPRSTTPTEVVAVRISKLLTILNDGILSK</sequence>
<name>R7U3P8_CAPTE</name>
<feature type="domain" description="EGF-like" evidence="1">
    <location>
        <begin position="176"/>
        <end position="209"/>
    </location>
</feature>
<dbReference type="EMBL" id="AMQN01009487">
    <property type="status" value="NOT_ANNOTATED_CDS"/>
    <property type="molecule type" value="Genomic_DNA"/>
</dbReference>
<evidence type="ECO:0000259" key="1">
    <source>
        <dbReference type="SMART" id="SM00181"/>
    </source>
</evidence>
<evidence type="ECO:0000313" key="4">
    <source>
        <dbReference type="Proteomes" id="UP000014760"/>
    </source>
</evidence>
<feature type="domain" description="EGF-like" evidence="1">
    <location>
        <begin position="98"/>
        <end position="125"/>
    </location>
</feature>
<dbReference type="InterPro" id="IPR006149">
    <property type="entry name" value="EB_dom"/>
</dbReference>
<dbReference type="EnsemblMetazoa" id="CapteT131255">
    <property type="protein sequence ID" value="CapteP131255"/>
    <property type="gene ID" value="CapteG131255"/>
</dbReference>
<dbReference type="PANTHER" id="PTHR39069:SF8">
    <property type="entry name" value="FI17111P1"/>
    <property type="match status" value="1"/>
</dbReference>
<dbReference type="EMBL" id="KB305537">
    <property type="protein sequence ID" value="ELU00940.1"/>
    <property type="molecule type" value="Genomic_DNA"/>
</dbReference>
<keyword evidence="4" id="KW-1185">Reference proteome</keyword>
<evidence type="ECO:0000313" key="3">
    <source>
        <dbReference type="EnsemblMetazoa" id="CapteP131255"/>
    </source>
</evidence>
<dbReference type="PANTHER" id="PTHR39069">
    <property type="entry name" value="ECDYSONE-INDUCIBLE GENE E1, ISOFORM A"/>
    <property type="match status" value="1"/>
</dbReference>
<protein>
    <recommendedName>
        <fullName evidence="1">EGF-like domain-containing protein</fullName>
    </recommendedName>
</protein>
<reference evidence="2 4" key="2">
    <citation type="journal article" date="2013" name="Nature">
        <title>Insights into bilaterian evolution from three spiralian genomes.</title>
        <authorList>
            <person name="Simakov O."/>
            <person name="Marletaz F."/>
            <person name="Cho S.J."/>
            <person name="Edsinger-Gonzales E."/>
            <person name="Havlak P."/>
            <person name="Hellsten U."/>
            <person name="Kuo D.H."/>
            <person name="Larsson T."/>
            <person name="Lv J."/>
            <person name="Arendt D."/>
            <person name="Savage R."/>
            <person name="Osoegawa K."/>
            <person name="de Jong P."/>
            <person name="Grimwood J."/>
            <person name="Chapman J.A."/>
            <person name="Shapiro H."/>
            <person name="Aerts A."/>
            <person name="Otillar R.P."/>
            <person name="Terry A.Y."/>
            <person name="Boore J.L."/>
            <person name="Grigoriev I.V."/>
            <person name="Lindberg D.R."/>
            <person name="Seaver E.C."/>
            <person name="Weisblat D.A."/>
            <person name="Putnam N.H."/>
            <person name="Rokhsar D.S."/>
        </authorList>
    </citation>
    <scope>NUCLEOTIDE SEQUENCE</scope>
    <source>
        <strain evidence="2 4">I ESC-2004</strain>
    </source>
</reference>
<dbReference type="STRING" id="283909.R7U3P8"/>
<gene>
    <name evidence="2" type="ORF">CAPTEDRAFT_131255</name>
</gene>